<evidence type="ECO:0000256" key="1">
    <source>
        <dbReference type="SAM" id="MobiDB-lite"/>
    </source>
</evidence>
<comment type="caution">
    <text evidence="2">The sequence shown here is derived from an EMBL/GenBank/DDBJ whole genome shotgun (WGS) entry which is preliminary data.</text>
</comment>
<gene>
    <name evidence="2" type="ORF">PG994_015190</name>
</gene>
<keyword evidence="3" id="KW-1185">Reference proteome</keyword>
<evidence type="ECO:0000313" key="3">
    <source>
        <dbReference type="Proteomes" id="UP001480595"/>
    </source>
</evidence>
<dbReference type="EMBL" id="JAQQWL010000016">
    <property type="protein sequence ID" value="KAK8038423.1"/>
    <property type="molecule type" value="Genomic_DNA"/>
</dbReference>
<dbReference type="GeneID" id="92099662"/>
<sequence>MLATVVHCCALRGVQTQLLQANYMAYLRFRTTTHCRLRHSHSRHGPKGPLEVAPYKAHRTTGSTTRRITTVVAKGEKAGKAHHDHKSLVLYANGSGYNGGVGAAAFLPKQATSRAEYGSNTSTYHASKRPHLSRTKACGRSGEPIRRYTTAATSRLSGTCCWTAVNTAH</sequence>
<evidence type="ECO:0000313" key="2">
    <source>
        <dbReference type="EMBL" id="KAK8038423.1"/>
    </source>
</evidence>
<protein>
    <submittedName>
        <fullName evidence="2">Uncharacterized protein</fullName>
    </submittedName>
</protein>
<proteinExistence type="predicted"/>
<reference evidence="2 3" key="1">
    <citation type="submission" date="2023-01" db="EMBL/GenBank/DDBJ databases">
        <title>Analysis of 21 Apiospora genomes using comparative genomics revels a genus with tremendous synthesis potential of carbohydrate active enzymes and secondary metabolites.</title>
        <authorList>
            <person name="Sorensen T."/>
        </authorList>
    </citation>
    <scope>NUCLEOTIDE SEQUENCE [LARGE SCALE GENOMIC DNA]</scope>
    <source>
        <strain evidence="2 3">CBS 135458</strain>
    </source>
</reference>
<dbReference type="RefSeq" id="XP_066708275.1">
    <property type="nucleotide sequence ID" value="XM_066866599.1"/>
</dbReference>
<accession>A0ABR1SVT7</accession>
<feature type="region of interest" description="Disordered" evidence="1">
    <location>
        <begin position="119"/>
        <end position="140"/>
    </location>
</feature>
<dbReference type="Proteomes" id="UP001480595">
    <property type="component" value="Unassembled WGS sequence"/>
</dbReference>
<organism evidence="2 3">
    <name type="scientific">Apiospora phragmitis</name>
    <dbReference type="NCBI Taxonomy" id="2905665"/>
    <lineage>
        <taxon>Eukaryota</taxon>
        <taxon>Fungi</taxon>
        <taxon>Dikarya</taxon>
        <taxon>Ascomycota</taxon>
        <taxon>Pezizomycotina</taxon>
        <taxon>Sordariomycetes</taxon>
        <taxon>Xylariomycetidae</taxon>
        <taxon>Amphisphaeriales</taxon>
        <taxon>Apiosporaceae</taxon>
        <taxon>Apiospora</taxon>
    </lineage>
</organism>
<name>A0ABR1SVT7_9PEZI</name>